<evidence type="ECO:0000313" key="3">
    <source>
        <dbReference type="Proteomes" id="UP000029278"/>
    </source>
</evidence>
<sequence length="188" mass="21950">MIYKFTEVLNDLIDYFILGDILLLESWKQSNHLSDNLAMEFTTNESGDHAVLDGIILPMAGIANYPYTIIFNLSGDTPELLKSDSHLQFRRGGYSLKVENNLLMLFTWRILEQFTNERVNALLHHYRQYKKPMIEIENGWYSIEILGGETLQDSYYEPTFEFVLQKTERKGPSEFDIHSDFKIDSSTY</sequence>
<dbReference type="PATRIC" id="fig|44252.3.peg.5468"/>
<gene>
    <name evidence="1" type="ORF">DJ90_1186</name>
    <name evidence="2" type="ORF">GNQ08_00665</name>
</gene>
<proteinExistence type="predicted"/>
<dbReference type="RefSeq" id="WP_036618360.1">
    <property type="nucleotide sequence ID" value="NZ_CP086393.1"/>
</dbReference>
<reference evidence="2 4" key="2">
    <citation type="submission" date="2019-11" db="EMBL/GenBank/DDBJ databases">
        <title>Draft genome sequences of five Paenibacillus species of dairy origin.</title>
        <authorList>
            <person name="Olajide A.M."/>
            <person name="Chen S."/>
            <person name="Lapointe G."/>
        </authorList>
    </citation>
    <scope>NUCLEOTIDE SEQUENCE [LARGE SCALE GENOMIC DNA]</scope>
    <source>
        <strain evidence="2 4">3CT49</strain>
    </source>
</reference>
<evidence type="ECO:0000313" key="4">
    <source>
        <dbReference type="Proteomes" id="UP000442469"/>
    </source>
</evidence>
<dbReference type="AlphaFoldDB" id="A0A090Y903"/>
<protein>
    <submittedName>
        <fullName evidence="1">Uncharacterized protein</fullName>
    </submittedName>
</protein>
<keyword evidence="3" id="KW-1185">Reference proteome</keyword>
<dbReference type="HOGENOM" id="CLU_1465736_0_0_9"/>
<evidence type="ECO:0000313" key="1">
    <source>
        <dbReference type="EMBL" id="KFM94307.1"/>
    </source>
</evidence>
<dbReference type="EMBL" id="JMQA01000047">
    <property type="protein sequence ID" value="KFM94307.1"/>
    <property type="molecule type" value="Genomic_DNA"/>
</dbReference>
<dbReference type="GeneID" id="77010570"/>
<organism evidence="1 3">
    <name type="scientific">Paenibacillus macerans</name>
    <name type="common">Bacillus macerans</name>
    <dbReference type="NCBI Taxonomy" id="44252"/>
    <lineage>
        <taxon>Bacteria</taxon>
        <taxon>Bacillati</taxon>
        <taxon>Bacillota</taxon>
        <taxon>Bacilli</taxon>
        <taxon>Bacillales</taxon>
        <taxon>Paenibacillaceae</taxon>
        <taxon>Paenibacillus</taxon>
    </lineage>
</organism>
<dbReference type="STRING" id="44252.DJ90_1186"/>
<dbReference type="EMBL" id="WNZZ01000001">
    <property type="protein sequence ID" value="MUG20950.1"/>
    <property type="molecule type" value="Genomic_DNA"/>
</dbReference>
<comment type="caution">
    <text evidence="1">The sequence shown here is derived from an EMBL/GenBank/DDBJ whole genome shotgun (WGS) entry which is preliminary data.</text>
</comment>
<reference evidence="1 3" key="1">
    <citation type="submission" date="2014-04" db="EMBL/GenBank/DDBJ databases">
        <authorList>
            <person name="Bishop-Lilly K.A."/>
            <person name="Broomall S.M."/>
            <person name="Chain P.S."/>
            <person name="Chertkov O."/>
            <person name="Coyne S.R."/>
            <person name="Daligault H.E."/>
            <person name="Davenport K.W."/>
            <person name="Erkkila T."/>
            <person name="Frey K.G."/>
            <person name="Gibbons H.S."/>
            <person name="Gu W."/>
            <person name="Jaissle J."/>
            <person name="Johnson S.L."/>
            <person name="Koroleva G.I."/>
            <person name="Ladner J.T."/>
            <person name="Lo C.-C."/>
            <person name="Minogue T.D."/>
            <person name="Munk C."/>
            <person name="Palacios G.F."/>
            <person name="Redden C.L."/>
            <person name="Rosenzweig C.N."/>
            <person name="Scholz M.B."/>
            <person name="Teshima H."/>
            <person name="Xu Y."/>
        </authorList>
    </citation>
    <scope>NUCLEOTIDE SEQUENCE [LARGE SCALE GENOMIC DNA]</scope>
    <source>
        <strain evidence="1 3">8244</strain>
    </source>
</reference>
<dbReference type="Proteomes" id="UP000442469">
    <property type="component" value="Unassembled WGS sequence"/>
</dbReference>
<dbReference type="OrthoDB" id="654004at2"/>
<dbReference type="Proteomes" id="UP000029278">
    <property type="component" value="Unassembled WGS sequence"/>
</dbReference>
<name>A0A090Y903_PAEMA</name>
<accession>A0A090Y903</accession>
<evidence type="ECO:0000313" key="2">
    <source>
        <dbReference type="EMBL" id="MUG20950.1"/>
    </source>
</evidence>